<evidence type="ECO:0000256" key="2">
    <source>
        <dbReference type="ARBA" id="ARBA00023008"/>
    </source>
</evidence>
<dbReference type="EMBL" id="FN649760">
    <property type="protein sequence ID" value="CBJ31107.1"/>
    <property type="molecule type" value="Genomic_DNA"/>
</dbReference>
<dbReference type="AlphaFoldDB" id="D7FSG6"/>
<protein>
    <submittedName>
        <fullName evidence="5">Common central domain of tyrosinase family protein</fullName>
    </submittedName>
</protein>
<dbReference type="GO" id="GO:0016491">
    <property type="term" value="F:oxidoreductase activity"/>
    <property type="evidence" value="ECO:0007669"/>
    <property type="project" value="InterPro"/>
</dbReference>
<dbReference type="SUPFAM" id="SSF48056">
    <property type="entry name" value="Di-copper centre-containing domain"/>
    <property type="match status" value="1"/>
</dbReference>
<name>D7FSG6_ECTSI</name>
<evidence type="ECO:0000313" key="5">
    <source>
        <dbReference type="EMBL" id="CBJ31107.1"/>
    </source>
</evidence>
<dbReference type="InParanoid" id="D7FSG6"/>
<dbReference type="Pfam" id="PF00264">
    <property type="entry name" value="Tyrosinase"/>
    <property type="match status" value="1"/>
</dbReference>
<keyword evidence="2" id="KW-0186">Copper</keyword>
<feature type="domain" description="Tyrosinase copper-binding" evidence="4">
    <location>
        <begin position="169"/>
        <end position="356"/>
    </location>
</feature>
<evidence type="ECO:0000256" key="1">
    <source>
        <dbReference type="ARBA" id="ARBA00022723"/>
    </source>
</evidence>
<evidence type="ECO:0000259" key="4">
    <source>
        <dbReference type="Pfam" id="PF00264"/>
    </source>
</evidence>
<sequence length="620" mass="67242">MVAEPHRPTTLTATSSVALGGGGGGSGGGSGGGVRGGADTESGSLSVFSWKVVELGEEEGGPAATIFEEEEGRAEVSVEFTKPGGVYLLTVEERLRAGAVSRDGTVVLNAGETAVIGRATIKVSCKHVRRELRDLSEADREAFLDAMEAYYAVSKEDGRAKYGEGFFDYQLLASYHSADLKSFCYHAGVQFLTAHAAFGLMLERSLQKINPRVSLPFWDYMIEAETLGPDWQDSPIFDDDMFGRAMGSADNGYQISDGRFGKISAIYDPHHNLPGNGLDIGPHHNAYGFLSATYNYQEAPLLTRTSSFCNLKADSVFATSDDFFSCFTAHDTLGDWEHCMESKVHGDMHGLLGGAFKCSVDMHEFHEDHPEYTTGLLTFVVEYLTTKFWPNNAFMPPGSNTCETECVSGQEPCGCTCSVDAMALSEDEIYSLTSTFLSQATQRFSGHAYISYDESSERPWGFQQNGERLDDDATMFLLRQVVKLGCEPGAVGVMVGGVSPMDPLFWVLHPMFEKALHVLWMSPTYRDGYSFGWADGSCSGSKVDDILPFTAQDLGMGAGTELLTNRELMDILHPSNPRLPFVFEKFDTWGTAESWDFCPECAAAAAESGGGSPSPASAEG</sequence>
<feature type="compositionally biased region" description="Gly residues" evidence="3">
    <location>
        <begin position="19"/>
        <end position="36"/>
    </location>
</feature>
<dbReference type="InterPro" id="IPR002227">
    <property type="entry name" value="Tyrosinase_Cu-bd"/>
</dbReference>
<dbReference type="Proteomes" id="UP000002630">
    <property type="component" value="Unassembled WGS sequence"/>
</dbReference>
<organism evidence="5 6">
    <name type="scientific">Ectocarpus siliculosus</name>
    <name type="common">Brown alga</name>
    <name type="synonym">Conferva siliculosa</name>
    <dbReference type="NCBI Taxonomy" id="2880"/>
    <lineage>
        <taxon>Eukaryota</taxon>
        <taxon>Sar</taxon>
        <taxon>Stramenopiles</taxon>
        <taxon>Ochrophyta</taxon>
        <taxon>PX clade</taxon>
        <taxon>Phaeophyceae</taxon>
        <taxon>Ectocarpales</taxon>
        <taxon>Ectocarpaceae</taxon>
        <taxon>Ectocarpus</taxon>
    </lineage>
</organism>
<feature type="region of interest" description="Disordered" evidence="3">
    <location>
        <begin position="1"/>
        <end position="40"/>
    </location>
</feature>
<dbReference type="Gene3D" id="1.10.1280.10">
    <property type="entry name" value="Di-copper center containing domain from catechol oxidase"/>
    <property type="match status" value="1"/>
</dbReference>
<dbReference type="OrthoDB" id="186092at2759"/>
<evidence type="ECO:0000256" key="3">
    <source>
        <dbReference type="SAM" id="MobiDB-lite"/>
    </source>
</evidence>
<keyword evidence="1" id="KW-0479">Metal-binding</keyword>
<keyword evidence="6" id="KW-1185">Reference proteome</keyword>
<reference evidence="5 6" key="1">
    <citation type="journal article" date="2010" name="Nature">
        <title>The Ectocarpus genome and the independent evolution of multicellularity in brown algae.</title>
        <authorList>
            <person name="Cock J.M."/>
            <person name="Sterck L."/>
            <person name="Rouze P."/>
            <person name="Scornet D."/>
            <person name="Allen A.E."/>
            <person name="Amoutzias G."/>
            <person name="Anthouard V."/>
            <person name="Artiguenave F."/>
            <person name="Aury J.M."/>
            <person name="Badger J.H."/>
            <person name="Beszteri B."/>
            <person name="Billiau K."/>
            <person name="Bonnet E."/>
            <person name="Bothwell J.H."/>
            <person name="Bowler C."/>
            <person name="Boyen C."/>
            <person name="Brownlee C."/>
            <person name="Carrano C.J."/>
            <person name="Charrier B."/>
            <person name="Cho G.Y."/>
            <person name="Coelho S.M."/>
            <person name="Collen J."/>
            <person name="Corre E."/>
            <person name="Da Silva C."/>
            <person name="Delage L."/>
            <person name="Delaroque N."/>
            <person name="Dittami S.M."/>
            <person name="Doulbeau S."/>
            <person name="Elias M."/>
            <person name="Farnham G."/>
            <person name="Gachon C.M."/>
            <person name="Gschloessl B."/>
            <person name="Heesch S."/>
            <person name="Jabbari K."/>
            <person name="Jubin C."/>
            <person name="Kawai H."/>
            <person name="Kimura K."/>
            <person name="Kloareg B."/>
            <person name="Kupper F.C."/>
            <person name="Lang D."/>
            <person name="Le Bail A."/>
            <person name="Leblanc C."/>
            <person name="Lerouge P."/>
            <person name="Lohr M."/>
            <person name="Lopez P.J."/>
            <person name="Martens C."/>
            <person name="Maumus F."/>
            <person name="Michel G."/>
            <person name="Miranda-Saavedra D."/>
            <person name="Morales J."/>
            <person name="Moreau H."/>
            <person name="Motomura T."/>
            <person name="Nagasato C."/>
            <person name="Napoli C.A."/>
            <person name="Nelson D.R."/>
            <person name="Nyvall-Collen P."/>
            <person name="Peters A.F."/>
            <person name="Pommier C."/>
            <person name="Potin P."/>
            <person name="Poulain J."/>
            <person name="Quesneville H."/>
            <person name="Read B."/>
            <person name="Rensing S.A."/>
            <person name="Ritter A."/>
            <person name="Rousvoal S."/>
            <person name="Samanta M."/>
            <person name="Samson G."/>
            <person name="Schroeder D.C."/>
            <person name="Segurens B."/>
            <person name="Strittmatter M."/>
            <person name="Tonon T."/>
            <person name="Tregear J.W."/>
            <person name="Valentin K."/>
            <person name="von Dassow P."/>
            <person name="Yamagishi T."/>
            <person name="Van de Peer Y."/>
            <person name="Wincker P."/>
        </authorList>
    </citation>
    <scope>NUCLEOTIDE SEQUENCE [LARGE SCALE GENOMIC DNA]</scope>
    <source>
        <strain evidence="6">Ec32 / CCAP1310/4</strain>
    </source>
</reference>
<dbReference type="InterPro" id="IPR050316">
    <property type="entry name" value="Tyrosinase/Hemocyanin"/>
</dbReference>
<gene>
    <name evidence="5" type="ORF">Esi_0233_0026</name>
</gene>
<evidence type="ECO:0000313" key="6">
    <source>
        <dbReference type="Proteomes" id="UP000002630"/>
    </source>
</evidence>
<dbReference type="eggNOG" id="ENOG502SMT5">
    <property type="taxonomic scope" value="Eukaryota"/>
</dbReference>
<dbReference type="PANTHER" id="PTHR11474:SF126">
    <property type="entry name" value="TYROSINASE-LIKE PROTEIN TYR-1-RELATED"/>
    <property type="match status" value="1"/>
</dbReference>
<dbReference type="InterPro" id="IPR008922">
    <property type="entry name" value="Di-copper_centre_dom_sf"/>
</dbReference>
<proteinExistence type="predicted"/>
<accession>D7FSG6</accession>
<dbReference type="GO" id="GO:0046872">
    <property type="term" value="F:metal ion binding"/>
    <property type="evidence" value="ECO:0007669"/>
    <property type="project" value="UniProtKB-KW"/>
</dbReference>
<dbReference type="PANTHER" id="PTHR11474">
    <property type="entry name" value="TYROSINASE FAMILY MEMBER"/>
    <property type="match status" value="1"/>
</dbReference>